<organism evidence="1">
    <name type="scientific">Zea mays</name>
    <name type="common">Maize</name>
    <dbReference type="NCBI Taxonomy" id="4577"/>
    <lineage>
        <taxon>Eukaryota</taxon>
        <taxon>Viridiplantae</taxon>
        <taxon>Streptophyta</taxon>
        <taxon>Embryophyta</taxon>
        <taxon>Tracheophyta</taxon>
        <taxon>Spermatophyta</taxon>
        <taxon>Magnoliopsida</taxon>
        <taxon>Liliopsida</taxon>
        <taxon>Poales</taxon>
        <taxon>Poaceae</taxon>
        <taxon>PACMAD clade</taxon>
        <taxon>Panicoideae</taxon>
        <taxon>Andropogonodae</taxon>
        <taxon>Andropogoneae</taxon>
        <taxon>Tripsacinae</taxon>
        <taxon>Zea</taxon>
    </lineage>
</organism>
<keyword evidence="1" id="KW-0489">Methyltransferase</keyword>
<gene>
    <name evidence="1" type="ORF">ZEAMMB73_Zm00001d045206</name>
</gene>
<keyword evidence="1" id="KW-0808">Transferase</keyword>
<evidence type="ECO:0000313" key="1">
    <source>
        <dbReference type="EMBL" id="AQL01830.1"/>
    </source>
</evidence>
<accession>A0A1D6NUK6</accession>
<dbReference type="EMBL" id="CM000785">
    <property type="protein sequence ID" value="AQL01830.1"/>
    <property type="molecule type" value="Genomic_DNA"/>
</dbReference>
<name>A0A1D6NUK6_MAIZE</name>
<proteinExistence type="predicted"/>
<sequence length="22" mass="2824">MFRSCFFIRNCRRFSIRKSRGR</sequence>
<protein>
    <submittedName>
        <fullName evidence="1">Caffeoyl CoA O-methyltransferase2</fullName>
    </submittedName>
</protein>
<reference evidence="1" key="1">
    <citation type="submission" date="2015-12" db="EMBL/GenBank/DDBJ databases">
        <title>Update maize B73 reference genome by single molecule sequencing technologies.</title>
        <authorList>
            <consortium name="Maize Genome Sequencing Project"/>
            <person name="Ware D."/>
        </authorList>
    </citation>
    <scope>NUCLEOTIDE SEQUENCE</scope>
    <source>
        <tissue evidence="1">Seedling</tissue>
    </source>
</reference>
<dbReference type="AlphaFoldDB" id="A0A1D6NUK6"/>
<dbReference type="GO" id="GO:0008168">
    <property type="term" value="F:methyltransferase activity"/>
    <property type="evidence" value="ECO:0007669"/>
    <property type="project" value="UniProtKB-KW"/>
</dbReference>
<dbReference type="GO" id="GO:0032259">
    <property type="term" value="P:methylation"/>
    <property type="evidence" value="ECO:0007669"/>
    <property type="project" value="UniProtKB-KW"/>
</dbReference>